<evidence type="ECO:0000313" key="2">
    <source>
        <dbReference type="Proteomes" id="UP000257039"/>
    </source>
</evidence>
<dbReference type="SUPFAM" id="SSF53850">
    <property type="entry name" value="Periplasmic binding protein-like II"/>
    <property type="match status" value="1"/>
</dbReference>
<dbReference type="Gene3D" id="3.40.190.10">
    <property type="entry name" value="Periplasmic binding protein-like II"/>
    <property type="match status" value="2"/>
</dbReference>
<protein>
    <submittedName>
        <fullName evidence="1">Uncharacterized protein</fullName>
    </submittedName>
</protein>
<name>A0A4P9VHB9_9GAMM</name>
<proteinExistence type="predicted"/>
<organism evidence="1 2">
    <name type="scientific">Zooshikella ganghwensis</name>
    <dbReference type="NCBI Taxonomy" id="202772"/>
    <lineage>
        <taxon>Bacteria</taxon>
        <taxon>Pseudomonadati</taxon>
        <taxon>Pseudomonadota</taxon>
        <taxon>Gammaproteobacteria</taxon>
        <taxon>Oceanospirillales</taxon>
        <taxon>Zooshikellaceae</taxon>
        <taxon>Zooshikella</taxon>
    </lineage>
</organism>
<evidence type="ECO:0000313" key="1">
    <source>
        <dbReference type="EMBL" id="RDH42558.1"/>
    </source>
</evidence>
<accession>A0A4P9VHB9</accession>
<dbReference type="Proteomes" id="UP000257039">
    <property type="component" value="Unassembled WGS sequence"/>
</dbReference>
<comment type="caution">
    <text evidence="1">The sequence shown here is derived from an EMBL/GenBank/DDBJ whole genome shotgun (WGS) entry which is preliminary data.</text>
</comment>
<keyword evidence="2" id="KW-1185">Reference proteome</keyword>
<gene>
    <name evidence="1" type="ORF">B9G39_03350</name>
</gene>
<dbReference type="AlphaFoldDB" id="A0A4P9VHB9"/>
<reference evidence="1 2" key="1">
    <citation type="submission" date="2017-04" db="EMBL/GenBank/DDBJ databases">
        <title>Draft genome sequence of Zooshikella ganghwensis VG4 isolated from Red Sea sediments.</title>
        <authorList>
            <person name="Rehman Z."/>
            <person name="Alam I."/>
            <person name="Kamau A."/>
            <person name="Bajic V."/>
            <person name="Leiknes T."/>
        </authorList>
    </citation>
    <scope>NUCLEOTIDE SEQUENCE [LARGE SCALE GENOMIC DNA]</scope>
    <source>
        <strain evidence="1 2">VG4</strain>
    </source>
</reference>
<dbReference type="RefSeq" id="WP_094786044.1">
    <property type="nucleotide sequence ID" value="NZ_NDXW01000001.1"/>
</dbReference>
<sequence>MNTFIVLIGIGGLLICEFAVSQVKLLITGVEDMYLTKISEPILVKAYKDIGIEVEIKLAPAERALNEVDHGRIDGDIIRKAGLENKYPNLTRIPIVLVIADWVVFTREINISVQGWHSLAPYSIAIQRGLKVAEDGTKGMNVIALSSISQQFKMLSANRVELAVATRLEGILTIKKEKLSGINVLQPSLQKIPLYHYLNKKHKNIITKLTHQLDEMSKTGELAAIKKHAINELLKVGAKGTE</sequence>
<dbReference type="EMBL" id="NDXW01000001">
    <property type="protein sequence ID" value="RDH42558.1"/>
    <property type="molecule type" value="Genomic_DNA"/>
</dbReference>